<sequence length="183" mass="20505">MQQETMSKNLRDWLMLNLKVAHRFNLVVSAAGAFDAAKDIMETLRRKHTNLETVLLADIGSRFVTLLEEKLLVVVNASSTVAITNLTEWLKHWKNVLQSNVEDMFAAVLQLEEESRMLCDFHVVNAEVLGKNRKTSPSISSILVNSQLEDLMDTALGIGHVSAFARSNGLQTFDMEMRTGQAE</sequence>
<proteinExistence type="predicted"/>
<accession>A0ACB9N1K0</accession>
<dbReference type="Proteomes" id="UP001057402">
    <property type="component" value="Chromosome 8"/>
</dbReference>
<evidence type="ECO:0000313" key="1">
    <source>
        <dbReference type="EMBL" id="KAI4330415.1"/>
    </source>
</evidence>
<protein>
    <submittedName>
        <fullName evidence="1">Uncharacterized protein</fullName>
    </submittedName>
</protein>
<organism evidence="1 2">
    <name type="scientific">Melastoma candidum</name>
    <dbReference type="NCBI Taxonomy" id="119954"/>
    <lineage>
        <taxon>Eukaryota</taxon>
        <taxon>Viridiplantae</taxon>
        <taxon>Streptophyta</taxon>
        <taxon>Embryophyta</taxon>
        <taxon>Tracheophyta</taxon>
        <taxon>Spermatophyta</taxon>
        <taxon>Magnoliopsida</taxon>
        <taxon>eudicotyledons</taxon>
        <taxon>Gunneridae</taxon>
        <taxon>Pentapetalae</taxon>
        <taxon>rosids</taxon>
        <taxon>malvids</taxon>
        <taxon>Myrtales</taxon>
        <taxon>Melastomataceae</taxon>
        <taxon>Melastomatoideae</taxon>
        <taxon>Melastomateae</taxon>
        <taxon>Melastoma</taxon>
    </lineage>
</organism>
<dbReference type="EMBL" id="CM042887">
    <property type="protein sequence ID" value="KAI4330415.1"/>
    <property type="molecule type" value="Genomic_DNA"/>
</dbReference>
<evidence type="ECO:0000313" key="2">
    <source>
        <dbReference type="Proteomes" id="UP001057402"/>
    </source>
</evidence>
<reference evidence="2" key="1">
    <citation type="journal article" date="2023" name="Front. Plant Sci.">
        <title>Chromosomal-level genome assembly of Melastoma candidum provides insights into trichome evolution.</title>
        <authorList>
            <person name="Zhong Y."/>
            <person name="Wu W."/>
            <person name="Sun C."/>
            <person name="Zou P."/>
            <person name="Liu Y."/>
            <person name="Dai S."/>
            <person name="Zhou R."/>
        </authorList>
    </citation>
    <scope>NUCLEOTIDE SEQUENCE [LARGE SCALE GENOMIC DNA]</scope>
</reference>
<keyword evidence="2" id="KW-1185">Reference proteome</keyword>
<gene>
    <name evidence="1" type="ORF">MLD38_028705</name>
</gene>
<comment type="caution">
    <text evidence="1">The sequence shown here is derived from an EMBL/GenBank/DDBJ whole genome shotgun (WGS) entry which is preliminary data.</text>
</comment>
<name>A0ACB9N1K0_9MYRT</name>